<sequence length="119" mass="12365">MTKADLHRFVDDLEKDGDLLEAVRPKATGLAALVAAANEHGYEFTLDEAKTYIQSQSPGDPNVKQVNVVVDGKLKSDVATSTKVFQAAVVATTAVQAAEAATTVLAGAEAVVTVVVVVI</sequence>
<reference evidence="2" key="1">
    <citation type="journal article" date="2015" name="Proc. Natl. Acad. Sci. U.S.A.">
        <title>Rhizobial peptidase HrrP cleaves host-encoded signaling peptides and mediates symbiotic compatibility.</title>
        <authorList>
            <person name="Price P.A."/>
            <person name="Tanner H.R."/>
            <person name="Dillon B.A."/>
            <person name="Shabab M."/>
            <person name="Walker G.C."/>
            <person name="Griffitts J.S."/>
        </authorList>
    </citation>
    <scope>NUCLEOTIDE SEQUENCE</scope>
    <source>
        <strain evidence="2">USDA1963</strain>
        <plasmid evidence="2">pHRB800</plasmid>
    </source>
</reference>
<name>A0A0D4DCL7_RHIML</name>
<keyword evidence="2" id="KW-0614">Plasmid</keyword>
<geneLocation type="plasmid" evidence="2">
    <name>pHRB800</name>
</geneLocation>
<organism evidence="2">
    <name type="scientific">Rhizobium meliloti</name>
    <name type="common">Ensifer meliloti</name>
    <name type="synonym">Sinorhizobium meliloti</name>
    <dbReference type="NCBI Taxonomy" id="382"/>
    <lineage>
        <taxon>Bacteria</taxon>
        <taxon>Pseudomonadati</taxon>
        <taxon>Pseudomonadota</taxon>
        <taxon>Alphaproteobacteria</taxon>
        <taxon>Hyphomicrobiales</taxon>
        <taxon>Rhizobiaceae</taxon>
        <taxon>Sinorhizobium/Ensifer group</taxon>
        <taxon>Sinorhizobium</taxon>
    </lineage>
</organism>
<feature type="domain" description="Nif11" evidence="1">
    <location>
        <begin position="1"/>
        <end position="48"/>
    </location>
</feature>
<evidence type="ECO:0000259" key="1">
    <source>
        <dbReference type="Pfam" id="PF07862"/>
    </source>
</evidence>
<dbReference type="RefSeq" id="WP_172682383.1">
    <property type="nucleotide sequence ID" value="NZ_CP011000.1"/>
</dbReference>
<protein>
    <recommendedName>
        <fullName evidence="1">Nif11 domain-containing protein</fullName>
    </recommendedName>
</protein>
<proteinExistence type="predicted"/>
<dbReference type="EMBL" id="CP011000">
    <property type="protein sequence ID" value="AJT61674.1"/>
    <property type="molecule type" value="Genomic_DNA"/>
</dbReference>
<accession>A0A0D4DCL7</accession>
<dbReference type="InterPro" id="IPR012903">
    <property type="entry name" value="Nif11"/>
</dbReference>
<dbReference type="Pfam" id="PF07862">
    <property type="entry name" value="Nif11"/>
    <property type="match status" value="1"/>
</dbReference>
<dbReference type="AlphaFoldDB" id="A0A0D4DCL7"/>
<evidence type="ECO:0000313" key="2">
    <source>
        <dbReference type="EMBL" id="AJT61674.1"/>
    </source>
</evidence>